<organism evidence="1 2">
    <name type="scientific">Candidatus Defluviicoccus seviourii</name>
    <dbReference type="NCBI Taxonomy" id="2565273"/>
    <lineage>
        <taxon>Bacteria</taxon>
        <taxon>Pseudomonadati</taxon>
        <taxon>Pseudomonadota</taxon>
        <taxon>Alphaproteobacteria</taxon>
        <taxon>Rhodospirillales</taxon>
        <taxon>Rhodospirillaceae</taxon>
        <taxon>Defluviicoccus</taxon>
    </lineage>
</organism>
<accession>A0A564WIH5</accession>
<evidence type="ECO:0000313" key="1">
    <source>
        <dbReference type="EMBL" id="VUX47889.1"/>
    </source>
</evidence>
<dbReference type="AlphaFoldDB" id="A0A564WIH5"/>
<dbReference type="EMBL" id="UXAT02000053">
    <property type="protein sequence ID" value="VUX47889.1"/>
    <property type="molecule type" value="Genomic_DNA"/>
</dbReference>
<comment type="caution">
    <text evidence="1">The sequence shown here is derived from an EMBL/GenBank/DDBJ whole genome shotgun (WGS) entry which is preliminary data.</text>
</comment>
<evidence type="ECO:0000313" key="2">
    <source>
        <dbReference type="Proteomes" id="UP000326641"/>
    </source>
</evidence>
<sequence>MGASGDQAEQAADGDRIGGAGAADDIAVVVSGDFQALQRRQLPAGLGERSLDGGADLDQQRNIDLYRRARLLTVGKPVQ</sequence>
<dbReference type="Proteomes" id="UP000326641">
    <property type="component" value="Unassembled WGS sequence"/>
</dbReference>
<reference evidence="1" key="1">
    <citation type="submission" date="2018-11" db="EMBL/GenBank/DDBJ databases">
        <authorList>
            <person name="Onetto C."/>
        </authorList>
    </citation>
    <scope>NUCLEOTIDE SEQUENCE [LARGE SCALE GENOMIC DNA]</scope>
</reference>
<name>A0A564WIH5_9PROT</name>
<keyword evidence="2" id="KW-1185">Reference proteome</keyword>
<gene>
    <name evidence="1" type="ORF">DF3PA_80049</name>
</gene>
<protein>
    <submittedName>
        <fullName evidence="1">Uncharacterized protein</fullName>
    </submittedName>
</protein>
<proteinExistence type="predicted"/>